<evidence type="ECO:0000256" key="6">
    <source>
        <dbReference type="ARBA" id="ARBA00022729"/>
    </source>
</evidence>
<evidence type="ECO:0000256" key="1">
    <source>
        <dbReference type="ARBA" id="ARBA00004251"/>
    </source>
</evidence>
<keyword evidence="15" id="KW-1185">Reference proteome</keyword>
<evidence type="ECO:0000256" key="4">
    <source>
        <dbReference type="ARBA" id="ARBA00022614"/>
    </source>
</evidence>
<dbReference type="SMART" id="SM00369">
    <property type="entry name" value="LRR_TYP"/>
    <property type="match status" value="6"/>
</dbReference>
<dbReference type="AlphaFoldDB" id="A0A2K2DDH8"/>
<dbReference type="SUPFAM" id="SSF52058">
    <property type="entry name" value="L domain-like"/>
    <property type="match status" value="1"/>
</dbReference>
<evidence type="ECO:0000256" key="12">
    <source>
        <dbReference type="SAM" id="SignalP"/>
    </source>
</evidence>
<evidence type="ECO:0000256" key="2">
    <source>
        <dbReference type="ARBA" id="ARBA00009592"/>
    </source>
</evidence>
<reference evidence="13 14" key="1">
    <citation type="journal article" date="2010" name="Nature">
        <title>Genome sequencing and analysis of the model grass Brachypodium distachyon.</title>
        <authorList>
            <consortium name="International Brachypodium Initiative"/>
        </authorList>
    </citation>
    <scope>NUCLEOTIDE SEQUENCE [LARGE SCALE GENOMIC DNA]</scope>
    <source>
        <strain evidence="13 14">Bd21</strain>
    </source>
</reference>
<dbReference type="InterPro" id="IPR001611">
    <property type="entry name" value="Leu-rich_rpt"/>
</dbReference>
<keyword evidence="3" id="KW-1003">Cell membrane</keyword>
<reference evidence="14" key="3">
    <citation type="submission" date="2018-08" db="UniProtKB">
        <authorList>
            <consortium name="EnsemblPlants"/>
        </authorList>
    </citation>
    <scope>IDENTIFICATION</scope>
    <source>
        <strain evidence="14">cv. Bd21</strain>
    </source>
</reference>
<dbReference type="Gramene" id="PNT72331">
    <property type="protein sequence ID" value="PNT72331"/>
    <property type="gene ID" value="BRADI_2g42812v3"/>
</dbReference>
<evidence type="ECO:0000256" key="7">
    <source>
        <dbReference type="ARBA" id="ARBA00022737"/>
    </source>
</evidence>
<dbReference type="EMBL" id="CM000881">
    <property type="protein sequence ID" value="PNT72331.1"/>
    <property type="molecule type" value="Genomic_DNA"/>
</dbReference>
<dbReference type="InterPro" id="IPR046956">
    <property type="entry name" value="RLP23-like"/>
</dbReference>
<evidence type="ECO:0000256" key="11">
    <source>
        <dbReference type="ARBA" id="ARBA00023180"/>
    </source>
</evidence>
<dbReference type="FunFam" id="3.80.10.10:FF:000383">
    <property type="entry name" value="Leucine-rich repeat receptor protein kinase EMS1"/>
    <property type="match status" value="1"/>
</dbReference>
<dbReference type="OrthoDB" id="621599at2759"/>
<dbReference type="Pfam" id="PF13855">
    <property type="entry name" value="LRR_8"/>
    <property type="match status" value="2"/>
</dbReference>
<keyword evidence="6 12" id="KW-0732">Signal</keyword>
<keyword evidence="9" id="KW-0472">Membrane</keyword>
<dbReference type="InterPro" id="IPR003591">
    <property type="entry name" value="Leu-rich_rpt_typical-subtyp"/>
</dbReference>
<feature type="chain" id="PRO_5036043367" description="Leucine-rich repeat-containing N-terminal plant-type domain-containing protein" evidence="12">
    <location>
        <begin position="31"/>
        <end position="641"/>
    </location>
</feature>
<dbReference type="PANTHER" id="PTHR48063">
    <property type="entry name" value="LRR RECEPTOR-LIKE KINASE"/>
    <property type="match status" value="1"/>
</dbReference>
<protein>
    <recommendedName>
        <fullName evidence="16">Leucine-rich repeat-containing N-terminal plant-type domain-containing protein</fullName>
    </recommendedName>
</protein>
<evidence type="ECO:0000256" key="3">
    <source>
        <dbReference type="ARBA" id="ARBA00022475"/>
    </source>
</evidence>
<dbReference type="FunFam" id="3.80.10.10:FF:001347">
    <property type="entry name" value="LRR receptor-like serine/threonine-protein kinase GSO2"/>
    <property type="match status" value="1"/>
</dbReference>
<dbReference type="Pfam" id="PF00560">
    <property type="entry name" value="LRR_1"/>
    <property type="match status" value="4"/>
</dbReference>
<keyword evidence="4" id="KW-0433">Leucine-rich repeat</keyword>
<dbReference type="InParanoid" id="A0A2K2DDH8"/>
<comment type="subcellular location">
    <subcellularLocation>
        <location evidence="1">Cell membrane</location>
        <topology evidence="1">Single-pass type I membrane protein</topology>
    </subcellularLocation>
</comment>
<keyword evidence="7" id="KW-0677">Repeat</keyword>
<keyword evidence="11" id="KW-0325">Glycoprotein</keyword>
<comment type="similarity">
    <text evidence="2">Belongs to the RLP family.</text>
</comment>
<keyword evidence="10" id="KW-0675">Receptor</keyword>
<evidence type="ECO:0008006" key="16">
    <source>
        <dbReference type="Google" id="ProtNLM"/>
    </source>
</evidence>
<evidence type="ECO:0000313" key="14">
    <source>
        <dbReference type="EnsemblPlants" id="PNT72331"/>
    </source>
</evidence>
<evidence type="ECO:0000256" key="9">
    <source>
        <dbReference type="ARBA" id="ARBA00023136"/>
    </source>
</evidence>
<dbReference type="SUPFAM" id="SSF52047">
    <property type="entry name" value="RNI-like"/>
    <property type="match status" value="1"/>
</dbReference>
<reference evidence="13" key="2">
    <citation type="submission" date="2017-06" db="EMBL/GenBank/DDBJ databases">
        <title>WGS assembly of Brachypodium distachyon.</title>
        <authorList>
            <consortium name="The International Brachypodium Initiative"/>
            <person name="Lucas S."/>
            <person name="Harmon-Smith M."/>
            <person name="Lail K."/>
            <person name="Tice H."/>
            <person name="Grimwood J."/>
            <person name="Bruce D."/>
            <person name="Barry K."/>
            <person name="Shu S."/>
            <person name="Lindquist E."/>
            <person name="Wang M."/>
            <person name="Pitluck S."/>
            <person name="Vogel J.P."/>
            <person name="Garvin D.F."/>
            <person name="Mockler T.C."/>
            <person name="Schmutz J."/>
            <person name="Rokhsar D."/>
            <person name="Bevan M.W."/>
        </authorList>
    </citation>
    <scope>NUCLEOTIDE SEQUENCE</scope>
    <source>
        <strain evidence="13">Bd21</strain>
    </source>
</reference>
<evidence type="ECO:0000313" key="13">
    <source>
        <dbReference type="EMBL" id="PNT72331.1"/>
    </source>
</evidence>
<keyword evidence="5" id="KW-0812">Transmembrane</keyword>
<accession>A0A2K2DDH8</accession>
<dbReference type="GO" id="GO:0038023">
    <property type="term" value="F:signaling receptor activity"/>
    <property type="evidence" value="ECO:0000318"/>
    <property type="project" value="GO_Central"/>
</dbReference>
<proteinExistence type="inferred from homology"/>
<evidence type="ECO:0000256" key="10">
    <source>
        <dbReference type="ARBA" id="ARBA00023170"/>
    </source>
</evidence>
<dbReference type="InterPro" id="IPR032675">
    <property type="entry name" value="LRR_dom_sf"/>
</dbReference>
<evidence type="ECO:0000256" key="8">
    <source>
        <dbReference type="ARBA" id="ARBA00022989"/>
    </source>
</evidence>
<sequence length="641" mass="70964">MAVELGFLVPGVAAVTLFLLISQLAPSASGAQAKISGGAPRTCITAERDALLSFKASLLDPAGMPVFVGSLANLRYLNLSSSGFVGRLPSQFGNFSYMEYLDFSGNYFYVLYTLDLTWLPRLSLLSHLDISDLRAVRDWVHMLNMLPALKVLRVSGCGLRSIASATSQSNLTHLQVLDLSYNNFNTTLKRNWFWDLKSLKELNLLFSNWHGTIPLLQLERNSINASIGEFMDRLPRCTWSTLQVMSVSETDMAGTLPLWIGNMSNLSLLLADRNMITGTLPQGIGSLHNLAHLDLSSYKFIGHVLVGLGSLHNLAHLDLRSNKFSGLVPVGLGSLHNLAHLDLSYNKFSGPVPAGLGSLHNLASLDLSHNIFNGVLMKEHFVGLANLEMLDLSYNEFNSVLMKEHFAGLLSLEYLHWSYNSLKFAIEPKWVPPFRLKVARFHSCPLGPRFPEWLKWQTNIDVLVLRNANLDDIIPDWFWVTFSQASFFDASENMLHGSLPANIQHISADRIYLGSNKLTGQVPLLPINISQLNLSSNSFSGSLPLELKAPLLEELLLANNKITGTIPSSMCQLTGMQHLDLSGNNLTGYVLQCWKESDDKSSVNCGATVSTAIMAVLSQDKNHSRAEFSKFIQKRICVHFC</sequence>
<evidence type="ECO:0000256" key="5">
    <source>
        <dbReference type="ARBA" id="ARBA00022692"/>
    </source>
</evidence>
<dbReference type="STRING" id="15368.A0A2K2DDH8"/>
<dbReference type="GO" id="GO:0005886">
    <property type="term" value="C:plasma membrane"/>
    <property type="evidence" value="ECO:0000318"/>
    <property type="project" value="GO_Central"/>
</dbReference>
<keyword evidence="8" id="KW-1133">Transmembrane helix</keyword>
<evidence type="ECO:0000313" key="15">
    <source>
        <dbReference type="Proteomes" id="UP000008810"/>
    </source>
</evidence>
<dbReference type="Gene3D" id="3.80.10.10">
    <property type="entry name" value="Ribonuclease Inhibitor"/>
    <property type="match status" value="3"/>
</dbReference>
<organism evidence="13">
    <name type="scientific">Brachypodium distachyon</name>
    <name type="common">Purple false brome</name>
    <name type="synonym">Trachynia distachya</name>
    <dbReference type="NCBI Taxonomy" id="15368"/>
    <lineage>
        <taxon>Eukaryota</taxon>
        <taxon>Viridiplantae</taxon>
        <taxon>Streptophyta</taxon>
        <taxon>Embryophyta</taxon>
        <taxon>Tracheophyta</taxon>
        <taxon>Spermatophyta</taxon>
        <taxon>Magnoliopsida</taxon>
        <taxon>Liliopsida</taxon>
        <taxon>Poales</taxon>
        <taxon>Poaceae</taxon>
        <taxon>BOP clade</taxon>
        <taxon>Pooideae</taxon>
        <taxon>Stipodae</taxon>
        <taxon>Brachypodieae</taxon>
        <taxon>Brachypodium</taxon>
    </lineage>
</organism>
<dbReference type="PANTHER" id="PTHR48063:SF22">
    <property type="entry name" value="HCRVF1 PROTEIN-LIKE"/>
    <property type="match status" value="1"/>
</dbReference>
<gene>
    <name evidence="13" type="ORF">BRADI_2g42812v3</name>
</gene>
<feature type="signal peptide" evidence="12">
    <location>
        <begin position="1"/>
        <end position="30"/>
    </location>
</feature>
<dbReference type="Proteomes" id="UP000008810">
    <property type="component" value="Chromosome 2"/>
</dbReference>
<dbReference type="EnsemblPlants" id="PNT72331">
    <property type="protein sequence ID" value="PNT72331"/>
    <property type="gene ID" value="BRADI_2g42812v3"/>
</dbReference>
<name>A0A2K2DDH8_BRADI</name>